<evidence type="ECO:0000256" key="3">
    <source>
        <dbReference type="PROSITE-ProRule" id="PRU00023"/>
    </source>
</evidence>
<reference evidence="7" key="1">
    <citation type="journal article" date="2017" name="bioRxiv">
        <title>Comparative analysis of the genomes of Stylophora pistillata and Acropora digitifera provides evidence for extensive differences between species of corals.</title>
        <authorList>
            <person name="Voolstra C.R."/>
            <person name="Li Y."/>
            <person name="Liew Y.J."/>
            <person name="Baumgarten S."/>
            <person name="Zoccola D."/>
            <person name="Flot J.-F."/>
            <person name="Tambutte S."/>
            <person name="Allemand D."/>
            <person name="Aranda M."/>
        </authorList>
    </citation>
    <scope>NUCLEOTIDE SEQUENCE [LARGE SCALE GENOMIC DNA]</scope>
</reference>
<evidence type="ECO:0000256" key="5">
    <source>
        <dbReference type="SAM" id="MobiDB-lite"/>
    </source>
</evidence>
<evidence type="ECO:0000313" key="6">
    <source>
        <dbReference type="EMBL" id="PFX21439.1"/>
    </source>
</evidence>
<dbReference type="Pfam" id="PF00023">
    <property type="entry name" value="Ank"/>
    <property type="match status" value="2"/>
</dbReference>
<protein>
    <submittedName>
        <fullName evidence="6">Ankyrin repeat domain-containing protein 42</fullName>
    </submittedName>
</protein>
<proteinExistence type="predicted"/>
<gene>
    <name evidence="6" type="primary">Ankrd42</name>
    <name evidence="6" type="ORF">AWC38_SpisGene14077</name>
</gene>
<keyword evidence="2 3" id="KW-0040">ANK repeat</keyword>
<feature type="repeat" description="ANK" evidence="3">
    <location>
        <begin position="253"/>
        <end position="285"/>
    </location>
</feature>
<feature type="repeat" description="ANK" evidence="3">
    <location>
        <begin position="81"/>
        <end position="113"/>
    </location>
</feature>
<dbReference type="OrthoDB" id="163438at2759"/>
<dbReference type="Pfam" id="PF13637">
    <property type="entry name" value="Ank_4"/>
    <property type="match status" value="1"/>
</dbReference>
<dbReference type="PANTHER" id="PTHR24201:SF2">
    <property type="entry name" value="ANKYRIN REPEAT DOMAIN-CONTAINING PROTEIN 42"/>
    <property type="match status" value="1"/>
</dbReference>
<sequence length="674" mass="75517">MVQRGAGINDADGKFRFTPLHWASHHGSLECLHWLLWHGADHSDKTPQGWTPSHLAAIRGQDSCLQALAANGADLNGKDNRGCTAAHLAAAHGNSYCLQSILRHGVDINATDNMGWTPVHCAAFHGRLGCLQLLSRWGASVDEVDHSGSTPAHLAASEGHLPCLKFIVCAGASIDHTMNARNDQGDTPKNLAQQFYKKDCIDYLNAVEYDLLHPEDEENLAFPAHVAAYNGDLAQLKMLIETGVVSVNERDDKGSTPAHKAAGNGHVQVLQWLVENGANLRIVNSAGETPKDVARRFGRLGCVAILGGDSDDEENVVDEGAEDFKPSEPQSKAEARAFPFLLRDDRDPEGNDSPTFLPKISDDFVQDTMQKRLEDAQGRAKRKIEELAHLLDVAKMNYRQLGGVLDEDQKKLEEERESARVIRELEAQLEYEREKREKLEAQMDKLRAQIHTLTLQLQDERSRNATGLGYLRDASPLASQDYLGRGTHLQFSSTLLSTPLPLPLSSMKGLGCLRVEATIVDLDYNLNTMKDLALIREAPTPEIKQAQTEVFDAFRNYLRVLKDSAKPLGVTKDLEEYPSKACVHRPYFNMFEHLDDNPRRCRVALDDLLRVVEKNTDYDDYCRMQRHGNQYIQAHELTQVKHDGDEQLFKLYADVMKAFLTYTQHCEQLYRKKL</sequence>
<feature type="repeat" description="ANK" evidence="3">
    <location>
        <begin position="15"/>
        <end position="47"/>
    </location>
</feature>
<dbReference type="Proteomes" id="UP000225706">
    <property type="component" value="Unassembled WGS sequence"/>
</dbReference>
<dbReference type="Gene3D" id="1.25.40.20">
    <property type="entry name" value="Ankyrin repeat-containing domain"/>
    <property type="match status" value="2"/>
</dbReference>
<feature type="coiled-coil region" evidence="4">
    <location>
        <begin position="422"/>
        <end position="463"/>
    </location>
</feature>
<feature type="region of interest" description="Disordered" evidence="5">
    <location>
        <begin position="311"/>
        <end position="331"/>
    </location>
</feature>
<dbReference type="InterPro" id="IPR050776">
    <property type="entry name" value="Ank_Repeat/CDKN_Inhibitor"/>
</dbReference>
<accession>A0A2B4RXB3</accession>
<dbReference type="InterPro" id="IPR036770">
    <property type="entry name" value="Ankyrin_rpt-contain_sf"/>
</dbReference>
<dbReference type="AlphaFoldDB" id="A0A2B4RXB3"/>
<name>A0A2B4RXB3_STYPI</name>
<evidence type="ECO:0000256" key="4">
    <source>
        <dbReference type="SAM" id="Coils"/>
    </source>
</evidence>
<organism evidence="6 7">
    <name type="scientific">Stylophora pistillata</name>
    <name type="common">Smooth cauliflower coral</name>
    <dbReference type="NCBI Taxonomy" id="50429"/>
    <lineage>
        <taxon>Eukaryota</taxon>
        <taxon>Metazoa</taxon>
        <taxon>Cnidaria</taxon>
        <taxon>Anthozoa</taxon>
        <taxon>Hexacorallia</taxon>
        <taxon>Scleractinia</taxon>
        <taxon>Astrocoeniina</taxon>
        <taxon>Pocilloporidae</taxon>
        <taxon>Stylophora</taxon>
    </lineage>
</organism>
<keyword evidence="4" id="KW-0175">Coiled coil</keyword>
<evidence type="ECO:0000256" key="2">
    <source>
        <dbReference type="ARBA" id="ARBA00023043"/>
    </source>
</evidence>
<keyword evidence="1" id="KW-0677">Repeat</keyword>
<evidence type="ECO:0000256" key="1">
    <source>
        <dbReference type="ARBA" id="ARBA00022737"/>
    </source>
</evidence>
<dbReference type="Pfam" id="PF12796">
    <property type="entry name" value="Ank_2"/>
    <property type="match status" value="1"/>
</dbReference>
<dbReference type="PROSITE" id="PS50297">
    <property type="entry name" value="ANK_REP_REGION"/>
    <property type="match status" value="6"/>
</dbReference>
<dbReference type="PROSITE" id="PS50088">
    <property type="entry name" value="ANK_REPEAT"/>
    <property type="match status" value="6"/>
</dbReference>
<keyword evidence="7" id="KW-1185">Reference proteome</keyword>
<feature type="repeat" description="ANK" evidence="3">
    <location>
        <begin position="114"/>
        <end position="146"/>
    </location>
</feature>
<feature type="compositionally biased region" description="Basic and acidic residues" evidence="5">
    <location>
        <begin position="322"/>
        <end position="331"/>
    </location>
</feature>
<dbReference type="EMBL" id="LSMT01000277">
    <property type="protein sequence ID" value="PFX21439.1"/>
    <property type="molecule type" value="Genomic_DNA"/>
</dbReference>
<feature type="repeat" description="ANK" evidence="3">
    <location>
        <begin position="147"/>
        <end position="179"/>
    </location>
</feature>
<evidence type="ECO:0000313" key="7">
    <source>
        <dbReference type="Proteomes" id="UP000225706"/>
    </source>
</evidence>
<comment type="caution">
    <text evidence="6">The sequence shown here is derived from an EMBL/GenBank/DDBJ whole genome shotgun (WGS) entry which is preliminary data.</text>
</comment>
<dbReference type="SUPFAM" id="SSF48403">
    <property type="entry name" value="Ankyrin repeat"/>
    <property type="match status" value="1"/>
</dbReference>
<dbReference type="SMART" id="SM00248">
    <property type="entry name" value="ANK"/>
    <property type="match status" value="7"/>
</dbReference>
<dbReference type="STRING" id="50429.A0A2B4RXB3"/>
<feature type="repeat" description="ANK" evidence="3">
    <location>
        <begin position="48"/>
        <end position="80"/>
    </location>
</feature>
<dbReference type="InterPro" id="IPR002110">
    <property type="entry name" value="Ankyrin_rpt"/>
</dbReference>
<feature type="compositionally biased region" description="Acidic residues" evidence="5">
    <location>
        <begin position="311"/>
        <end position="321"/>
    </location>
</feature>
<dbReference type="PANTHER" id="PTHR24201">
    <property type="entry name" value="ANK_REP_REGION DOMAIN-CONTAINING PROTEIN"/>
    <property type="match status" value="1"/>
</dbReference>